<evidence type="ECO:0000313" key="2">
    <source>
        <dbReference type="EMBL" id="GAF94352.1"/>
    </source>
</evidence>
<name>X0U1R4_9ZZZZ</name>
<gene>
    <name evidence="2" type="ORF">S01H1_29983</name>
</gene>
<comment type="caution">
    <text evidence="2">The sequence shown here is derived from an EMBL/GenBank/DDBJ whole genome shotgun (WGS) entry which is preliminary data.</text>
</comment>
<keyword evidence="1" id="KW-1133">Transmembrane helix</keyword>
<evidence type="ECO:0000256" key="1">
    <source>
        <dbReference type="SAM" id="Phobius"/>
    </source>
</evidence>
<feature type="non-terminal residue" evidence="2">
    <location>
        <position position="98"/>
    </location>
</feature>
<keyword evidence="1" id="KW-0472">Membrane</keyword>
<proteinExistence type="predicted"/>
<organism evidence="2">
    <name type="scientific">marine sediment metagenome</name>
    <dbReference type="NCBI Taxonomy" id="412755"/>
    <lineage>
        <taxon>unclassified sequences</taxon>
        <taxon>metagenomes</taxon>
        <taxon>ecological metagenomes</taxon>
    </lineage>
</organism>
<reference evidence="2" key="1">
    <citation type="journal article" date="2014" name="Front. Microbiol.">
        <title>High frequency of phylogenetically diverse reductive dehalogenase-homologous genes in deep subseafloor sedimentary metagenomes.</title>
        <authorList>
            <person name="Kawai M."/>
            <person name="Futagami T."/>
            <person name="Toyoda A."/>
            <person name="Takaki Y."/>
            <person name="Nishi S."/>
            <person name="Hori S."/>
            <person name="Arai W."/>
            <person name="Tsubouchi T."/>
            <person name="Morono Y."/>
            <person name="Uchiyama I."/>
            <person name="Ito T."/>
            <person name="Fujiyama A."/>
            <person name="Inagaki F."/>
            <person name="Takami H."/>
        </authorList>
    </citation>
    <scope>NUCLEOTIDE SEQUENCE</scope>
    <source>
        <strain evidence="2">Expedition CK06-06</strain>
    </source>
</reference>
<feature type="transmembrane region" description="Helical" evidence="1">
    <location>
        <begin position="20"/>
        <end position="41"/>
    </location>
</feature>
<accession>X0U1R4</accession>
<sequence>MHSALFYSSPKTLLESNGLYLHAFLHLTEIGTIIALFLLAMRVMVPISQDRISPVLDVAEHFLLVDLTEDSELGRLEVHVENTVAQDRAMGCTGLRPG</sequence>
<protein>
    <submittedName>
        <fullName evidence="2">Uncharacterized protein</fullName>
    </submittedName>
</protein>
<dbReference type="AlphaFoldDB" id="X0U1R4"/>
<dbReference type="EMBL" id="BARS01018426">
    <property type="protein sequence ID" value="GAF94352.1"/>
    <property type="molecule type" value="Genomic_DNA"/>
</dbReference>
<keyword evidence="1" id="KW-0812">Transmembrane</keyword>